<feature type="transmembrane region" description="Helical" evidence="8">
    <location>
        <begin position="244"/>
        <end position="264"/>
    </location>
</feature>
<feature type="transmembrane region" description="Helical" evidence="8">
    <location>
        <begin position="371"/>
        <end position="389"/>
    </location>
</feature>
<keyword evidence="5" id="KW-0560">Oxidoreductase</keyword>
<evidence type="ECO:0000256" key="6">
    <source>
        <dbReference type="ARBA" id="ARBA00023136"/>
    </source>
</evidence>
<feature type="transmembrane region" description="Helical" evidence="8">
    <location>
        <begin position="6"/>
        <end position="23"/>
    </location>
</feature>
<organism evidence="10 11">
    <name type="scientific">Clostridium frigoris</name>
    <dbReference type="NCBI Taxonomy" id="205327"/>
    <lineage>
        <taxon>Bacteria</taxon>
        <taxon>Bacillati</taxon>
        <taxon>Bacillota</taxon>
        <taxon>Clostridia</taxon>
        <taxon>Eubacteriales</taxon>
        <taxon>Clostridiaceae</taxon>
        <taxon>Clostridium</taxon>
    </lineage>
</organism>
<dbReference type="InterPro" id="IPR001750">
    <property type="entry name" value="ND/Mrp_TM"/>
</dbReference>
<dbReference type="PANTHER" id="PTHR42682:SF5">
    <property type="entry name" value="HYDROGENASE-4 COMPONENT F"/>
    <property type="match status" value="1"/>
</dbReference>
<feature type="transmembrane region" description="Helical" evidence="8">
    <location>
        <begin position="30"/>
        <end position="54"/>
    </location>
</feature>
<feature type="transmembrane region" description="Helical" evidence="8">
    <location>
        <begin position="160"/>
        <end position="182"/>
    </location>
</feature>
<feature type="transmembrane region" description="Helical" evidence="8">
    <location>
        <begin position="105"/>
        <end position="122"/>
    </location>
</feature>
<dbReference type="Pfam" id="PF00361">
    <property type="entry name" value="Proton_antipo_M"/>
    <property type="match status" value="1"/>
</dbReference>
<evidence type="ECO:0000256" key="3">
    <source>
        <dbReference type="ARBA" id="ARBA00022692"/>
    </source>
</evidence>
<evidence type="ECO:0000259" key="9">
    <source>
        <dbReference type="Pfam" id="PF00361"/>
    </source>
</evidence>
<comment type="subcellular location">
    <subcellularLocation>
        <location evidence="1">Cell membrane</location>
        <topology evidence="1">Multi-pass membrane protein</topology>
    </subcellularLocation>
    <subcellularLocation>
        <location evidence="7">Membrane</location>
        <topology evidence="7">Multi-pass membrane protein</topology>
    </subcellularLocation>
</comment>
<evidence type="ECO:0000256" key="7">
    <source>
        <dbReference type="RuleBase" id="RU000320"/>
    </source>
</evidence>
<evidence type="ECO:0000313" key="10">
    <source>
        <dbReference type="EMBL" id="MBU3159287.1"/>
    </source>
</evidence>
<dbReference type="Proteomes" id="UP000776252">
    <property type="component" value="Unassembled WGS sequence"/>
</dbReference>
<feature type="transmembrane region" description="Helical" evidence="8">
    <location>
        <begin position="409"/>
        <end position="430"/>
    </location>
</feature>
<keyword evidence="2" id="KW-1003">Cell membrane</keyword>
<dbReference type="PANTHER" id="PTHR42682">
    <property type="entry name" value="HYDROGENASE-4 COMPONENT F"/>
    <property type="match status" value="1"/>
</dbReference>
<evidence type="ECO:0000256" key="2">
    <source>
        <dbReference type="ARBA" id="ARBA00022475"/>
    </source>
</evidence>
<keyword evidence="11" id="KW-1185">Reference proteome</keyword>
<evidence type="ECO:0000256" key="5">
    <source>
        <dbReference type="ARBA" id="ARBA00023002"/>
    </source>
</evidence>
<evidence type="ECO:0000256" key="4">
    <source>
        <dbReference type="ARBA" id="ARBA00022989"/>
    </source>
</evidence>
<name>A0ABS6BQT5_9CLOT</name>
<evidence type="ECO:0000256" key="1">
    <source>
        <dbReference type="ARBA" id="ARBA00004651"/>
    </source>
</evidence>
<feature type="transmembrane region" description="Helical" evidence="8">
    <location>
        <begin position="60"/>
        <end position="84"/>
    </location>
</feature>
<dbReference type="RefSeq" id="WP_216146531.1">
    <property type="nucleotide sequence ID" value="NZ_JAHLDV010000008.1"/>
</dbReference>
<feature type="transmembrane region" description="Helical" evidence="8">
    <location>
        <begin position="451"/>
        <end position="473"/>
    </location>
</feature>
<accession>A0ABS6BQT5</accession>
<feature type="transmembrane region" description="Helical" evidence="8">
    <location>
        <begin position="202"/>
        <end position="224"/>
    </location>
</feature>
<gene>
    <name evidence="10" type="ORF">KPL37_05885</name>
</gene>
<keyword evidence="4 8" id="KW-1133">Transmembrane helix</keyword>
<comment type="caution">
    <text evidence="10">The sequence shown here is derived from an EMBL/GenBank/DDBJ whole genome shotgun (WGS) entry which is preliminary data.</text>
</comment>
<feature type="transmembrane region" description="Helical" evidence="8">
    <location>
        <begin position="276"/>
        <end position="294"/>
    </location>
</feature>
<protein>
    <submittedName>
        <fullName evidence="10">Hydrogenase 4 subunit F</fullName>
    </submittedName>
</protein>
<dbReference type="EMBL" id="JAHLDV010000008">
    <property type="protein sequence ID" value="MBU3159287.1"/>
    <property type="molecule type" value="Genomic_DNA"/>
</dbReference>
<evidence type="ECO:0000313" key="11">
    <source>
        <dbReference type="Proteomes" id="UP000776252"/>
    </source>
</evidence>
<sequence>MYITVLGILFLFLIVTPLLFKNIKTTGLVTIFGAVLVLGIVLKIITMVSGGYSLSYFNEFFYIDSLSIVQLLIISCINIIVSIYSYRYIIDEVEEKTITLKMGKFYYFLFNFFVFFMLFIALTNNIVAMWIGLEGTTLTTAFLIGFNINKNSLESAWKYIIICSIGIGIGLIGILIFVNAYSNQDTDQILKWSHLVNNQNPQSTYAIKIAFTLIFVGIGTKAGLAPMHTWLPDAHSEAPSPVSAMMSGVLLNLALYVILRFYIITKHIPGLENTKWLFIVFGCVSLIISSFSILRQLNYKRLLAFSSVENMGIIALGLGVGSKIAVFGAILHSLVHAFGKSMLFLTAGNLLSAYKTKRIDKIDALIKTMPINAVFFIIGMLVITGAPPFPAFFSEYYIIVGTVESGNYIVTALYTFCLLLVFAGFLRVFIKIVFNTEPGVKYVRMKEDKKNILPLALCLVSIVIMSLTMNGYLSNMINNAVLIICD</sequence>
<keyword evidence="3 7" id="KW-0812">Transmembrane</keyword>
<feature type="domain" description="NADH:quinone oxidoreductase/Mrp antiporter transmembrane" evidence="9">
    <location>
        <begin position="124"/>
        <end position="414"/>
    </location>
</feature>
<reference evidence="10 11" key="1">
    <citation type="submission" date="2021-06" db="EMBL/GenBank/DDBJ databases">
        <title>Clostridia strains as spoilage organisms.</title>
        <authorList>
            <person name="Wambui J."/>
            <person name="Stephan R."/>
            <person name="Stevens M.J.A."/>
        </authorList>
    </citation>
    <scope>NUCLEOTIDE SEQUENCE [LARGE SCALE GENOMIC DNA]</scope>
    <source>
        <strain evidence="10 11">DSM 14204</strain>
    </source>
</reference>
<keyword evidence="6 8" id="KW-0472">Membrane</keyword>
<dbReference type="InterPro" id="IPR052175">
    <property type="entry name" value="ComplexI-like_HydComp"/>
</dbReference>
<evidence type="ECO:0000256" key="8">
    <source>
        <dbReference type="SAM" id="Phobius"/>
    </source>
</evidence>
<proteinExistence type="predicted"/>